<dbReference type="Proteomes" id="UP000789920">
    <property type="component" value="Unassembled WGS sequence"/>
</dbReference>
<accession>A0ACA9RQ56</accession>
<evidence type="ECO:0000313" key="2">
    <source>
        <dbReference type="Proteomes" id="UP000789920"/>
    </source>
</evidence>
<keyword evidence="2" id="KW-1185">Reference proteome</keyword>
<gene>
    <name evidence="1" type="ORF">RPERSI_LOCUS21943</name>
</gene>
<sequence length="66" mass="7789">FTIESNDFDIFQDNLIKHIQDHIDNNDFNKNNIEVTYKINGCGQAMALDDKDDYNVFISEYQKLEI</sequence>
<feature type="non-terminal residue" evidence="1">
    <location>
        <position position="1"/>
    </location>
</feature>
<name>A0ACA9RQ56_9GLOM</name>
<feature type="non-terminal residue" evidence="1">
    <location>
        <position position="66"/>
    </location>
</feature>
<organism evidence="1 2">
    <name type="scientific">Racocetra persica</name>
    <dbReference type="NCBI Taxonomy" id="160502"/>
    <lineage>
        <taxon>Eukaryota</taxon>
        <taxon>Fungi</taxon>
        <taxon>Fungi incertae sedis</taxon>
        <taxon>Mucoromycota</taxon>
        <taxon>Glomeromycotina</taxon>
        <taxon>Glomeromycetes</taxon>
        <taxon>Diversisporales</taxon>
        <taxon>Gigasporaceae</taxon>
        <taxon>Racocetra</taxon>
    </lineage>
</organism>
<dbReference type="EMBL" id="CAJVQC010065428">
    <property type="protein sequence ID" value="CAG8805491.1"/>
    <property type="molecule type" value="Genomic_DNA"/>
</dbReference>
<reference evidence="1" key="1">
    <citation type="submission" date="2021-06" db="EMBL/GenBank/DDBJ databases">
        <authorList>
            <person name="Kallberg Y."/>
            <person name="Tangrot J."/>
            <person name="Rosling A."/>
        </authorList>
    </citation>
    <scope>NUCLEOTIDE SEQUENCE</scope>
    <source>
        <strain evidence="1">MA461A</strain>
    </source>
</reference>
<evidence type="ECO:0000313" key="1">
    <source>
        <dbReference type="EMBL" id="CAG8805491.1"/>
    </source>
</evidence>
<comment type="caution">
    <text evidence="1">The sequence shown here is derived from an EMBL/GenBank/DDBJ whole genome shotgun (WGS) entry which is preliminary data.</text>
</comment>
<protein>
    <submittedName>
        <fullName evidence="1">11910_t:CDS:1</fullName>
    </submittedName>
</protein>
<proteinExistence type="predicted"/>